<reference evidence="1" key="1">
    <citation type="submission" date="2021-06" db="EMBL/GenBank/DDBJ databases">
        <authorList>
            <person name="Kallberg Y."/>
            <person name="Tangrot J."/>
            <person name="Rosling A."/>
        </authorList>
    </citation>
    <scope>NUCLEOTIDE SEQUENCE</scope>
    <source>
        <strain evidence="1">AU212A</strain>
    </source>
</reference>
<protein>
    <submittedName>
        <fullName evidence="1">11240_t:CDS:1</fullName>
    </submittedName>
</protein>
<organism evidence="1 2">
    <name type="scientific">Scutellospora calospora</name>
    <dbReference type="NCBI Taxonomy" id="85575"/>
    <lineage>
        <taxon>Eukaryota</taxon>
        <taxon>Fungi</taxon>
        <taxon>Fungi incertae sedis</taxon>
        <taxon>Mucoromycota</taxon>
        <taxon>Glomeromycotina</taxon>
        <taxon>Glomeromycetes</taxon>
        <taxon>Diversisporales</taxon>
        <taxon>Gigasporaceae</taxon>
        <taxon>Scutellospora</taxon>
    </lineage>
</organism>
<proteinExistence type="predicted"/>
<dbReference type="Proteomes" id="UP000789860">
    <property type="component" value="Unassembled WGS sequence"/>
</dbReference>
<keyword evidence="2" id="KW-1185">Reference proteome</keyword>
<evidence type="ECO:0000313" key="1">
    <source>
        <dbReference type="EMBL" id="CAG8508014.1"/>
    </source>
</evidence>
<evidence type="ECO:0000313" key="2">
    <source>
        <dbReference type="Proteomes" id="UP000789860"/>
    </source>
</evidence>
<comment type="caution">
    <text evidence="1">The sequence shown here is derived from an EMBL/GenBank/DDBJ whole genome shotgun (WGS) entry which is preliminary data.</text>
</comment>
<name>A0ACA9L569_9GLOM</name>
<dbReference type="EMBL" id="CAJVPM010004003">
    <property type="protein sequence ID" value="CAG8508014.1"/>
    <property type="molecule type" value="Genomic_DNA"/>
</dbReference>
<gene>
    <name evidence="1" type="ORF">SCALOS_LOCUS3533</name>
</gene>
<sequence>MHGTPQECAGNVLRGQLVLEVSEPTKIKSIKLSFQGKSKITWPGVQNEEKVLFEHDWVFLHPKKYHILEPGNYQWGFELILPGSLPETVEGCEHGSIQYRLKAVAERHSFALNLSTQKKITLHRCSFLNTEDALDTVVANTWANRVIYDISVDLKTFTLGDEISLSVNLELLGRDLRIHEYKCAFNECVTYTVGSNKRSSAKTLKSVRGVDFHRDGGIWSDSLKLRIPNTCLYDSNNHIIQISHQLKLSIIFITDDNRFIELRATLPVTVTLNTDDMELPPYREYIPYKTYSCDIYDNLENINFSLPSYDSVISNTPASSMDLSAPPIYVM</sequence>
<accession>A0ACA9L569</accession>